<dbReference type="PROSITE" id="PS00430">
    <property type="entry name" value="TONB_DEPENDENT_REC_1"/>
    <property type="match status" value="1"/>
</dbReference>
<sequence>MQRATENKIILVIRHTRLNKLMARFSSLAQSRFYVEHQGADFSEYLEEDKCYQSAITKAMTVLSALGRVQKVDRSFLPNFVFAEQDTIVVLGQDGLVANTVKYLTGQPVIGVNPDPQRWEGILLPFQLTDLVKVVPEVFARRRLLKEVTMAKVKLNNGQYLYGVNDLFIGTRSHTSALYQIKLGHQTEHHSSSGVIVSTGLGSTGWFKSLLTGALGITKALLDERLSQVSTRWNHDLNCLNHECQTGMAWDADFLHFIVREPFPSMTSSANLVFGQITAKQPLQLTSQMSENGVIFSDGIESDFLEFNSGTQAKITLAEKKGYLVV</sequence>
<dbReference type="PANTHER" id="PTHR13158">
    <property type="match status" value="1"/>
</dbReference>
<dbReference type="GO" id="GO:0019674">
    <property type="term" value="P:NAD+ metabolic process"/>
    <property type="evidence" value="ECO:0007669"/>
    <property type="project" value="TreeGrafter"/>
</dbReference>
<dbReference type="STRING" id="40754.THII_0113"/>
<dbReference type="AlphaFoldDB" id="A0A090AI15"/>
<name>A0A090AI15_9GAMM</name>
<dbReference type="Gene3D" id="3.40.50.10330">
    <property type="entry name" value="Probable inorganic polyphosphate/atp-NAD kinase, domain 1"/>
    <property type="match status" value="1"/>
</dbReference>
<dbReference type="EMBL" id="AP014633">
    <property type="protein sequence ID" value="BAP54410.1"/>
    <property type="molecule type" value="Genomic_DNA"/>
</dbReference>
<reference evidence="1 2" key="1">
    <citation type="journal article" date="2014" name="ISME J.">
        <title>Ecophysiology of Thioploca ingrica as revealed by the complete genome sequence supplemented with proteomic evidence.</title>
        <authorList>
            <person name="Kojima H."/>
            <person name="Ogura Y."/>
            <person name="Yamamoto N."/>
            <person name="Togashi T."/>
            <person name="Mori H."/>
            <person name="Watanabe T."/>
            <person name="Nemoto F."/>
            <person name="Kurokawa K."/>
            <person name="Hayashi T."/>
            <person name="Fukui M."/>
        </authorList>
    </citation>
    <scope>NUCLEOTIDE SEQUENCE [LARGE SCALE GENOMIC DNA]</scope>
</reference>
<dbReference type="SUPFAM" id="SSF111331">
    <property type="entry name" value="NAD kinase/diacylglycerol kinase-like"/>
    <property type="match status" value="1"/>
</dbReference>
<evidence type="ECO:0000313" key="2">
    <source>
        <dbReference type="Proteomes" id="UP000031623"/>
    </source>
</evidence>
<gene>
    <name evidence="1" type="ORF">THII_0113</name>
</gene>
<dbReference type="HOGENOM" id="CLU_054187_0_0_6"/>
<dbReference type="GO" id="GO:0003951">
    <property type="term" value="F:NAD+ kinase activity"/>
    <property type="evidence" value="ECO:0007669"/>
    <property type="project" value="TreeGrafter"/>
</dbReference>
<dbReference type="InterPro" id="IPR016064">
    <property type="entry name" value="NAD/diacylglycerol_kinase_sf"/>
</dbReference>
<dbReference type="Proteomes" id="UP000031623">
    <property type="component" value="Chromosome"/>
</dbReference>
<dbReference type="PANTHER" id="PTHR13158:SF5">
    <property type="entry name" value="NAD KINASE 2, MITOCHONDRIAL"/>
    <property type="match status" value="1"/>
</dbReference>
<evidence type="ECO:0000313" key="1">
    <source>
        <dbReference type="EMBL" id="BAP54410.1"/>
    </source>
</evidence>
<dbReference type="OrthoDB" id="1889537at2"/>
<organism evidence="1 2">
    <name type="scientific">Thioploca ingrica</name>
    <dbReference type="NCBI Taxonomy" id="40754"/>
    <lineage>
        <taxon>Bacteria</taxon>
        <taxon>Pseudomonadati</taxon>
        <taxon>Pseudomonadota</taxon>
        <taxon>Gammaproteobacteria</taxon>
        <taxon>Thiotrichales</taxon>
        <taxon>Thiotrichaceae</taxon>
        <taxon>Thioploca</taxon>
    </lineage>
</organism>
<dbReference type="InterPro" id="IPR010916">
    <property type="entry name" value="TonB_box_CS"/>
</dbReference>
<proteinExistence type="predicted"/>
<dbReference type="KEGG" id="tig:THII_0113"/>
<keyword evidence="2" id="KW-1185">Reference proteome</keyword>
<protein>
    <recommendedName>
        <fullName evidence="3">Sugar kinase</fullName>
    </recommendedName>
</protein>
<dbReference type="InterPro" id="IPR017438">
    <property type="entry name" value="ATP-NAD_kinase_N"/>
</dbReference>
<evidence type="ECO:0008006" key="3">
    <source>
        <dbReference type="Google" id="ProtNLM"/>
    </source>
</evidence>
<accession>A0A090AI15</accession>